<dbReference type="Proteomes" id="UP000324974">
    <property type="component" value="Chromosome"/>
</dbReference>
<dbReference type="InterPro" id="IPR011990">
    <property type="entry name" value="TPR-like_helical_dom_sf"/>
</dbReference>
<evidence type="ECO:0000313" key="4">
    <source>
        <dbReference type="Proteomes" id="UP000324974"/>
    </source>
</evidence>
<evidence type="ECO:0000313" key="3">
    <source>
        <dbReference type="EMBL" id="QEL15248.1"/>
    </source>
</evidence>
<feature type="chain" id="PRO_5022768483" evidence="2">
    <location>
        <begin position="20"/>
        <end position="246"/>
    </location>
</feature>
<organism evidence="3 4">
    <name type="scientific">Limnoglobus roseus</name>
    <dbReference type="NCBI Taxonomy" id="2598579"/>
    <lineage>
        <taxon>Bacteria</taxon>
        <taxon>Pseudomonadati</taxon>
        <taxon>Planctomycetota</taxon>
        <taxon>Planctomycetia</taxon>
        <taxon>Gemmatales</taxon>
        <taxon>Gemmataceae</taxon>
        <taxon>Limnoglobus</taxon>
    </lineage>
</organism>
<dbReference type="KEGG" id="lrs:PX52LOC_02163"/>
<proteinExistence type="predicted"/>
<feature type="signal peptide" evidence="2">
    <location>
        <begin position="1"/>
        <end position="19"/>
    </location>
</feature>
<feature type="repeat" description="TPR" evidence="1">
    <location>
        <begin position="58"/>
        <end position="91"/>
    </location>
</feature>
<dbReference type="Gene3D" id="1.25.40.10">
    <property type="entry name" value="Tetratricopeptide repeat domain"/>
    <property type="match status" value="1"/>
</dbReference>
<evidence type="ECO:0000256" key="1">
    <source>
        <dbReference type="PROSITE-ProRule" id="PRU00339"/>
    </source>
</evidence>
<dbReference type="EMBL" id="CP042425">
    <property type="protein sequence ID" value="QEL15248.1"/>
    <property type="molecule type" value="Genomic_DNA"/>
</dbReference>
<keyword evidence="2" id="KW-0732">Signal</keyword>
<feature type="repeat" description="TPR" evidence="1">
    <location>
        <begin position="24"/>
        <end position="57"/>
    </location>
</feature>
<keyword evidence="4" id="KW-1185">Reference proteome</keyword>
<dbReference type="PROSITE" id="PS50293">
    <property type="entry name" value="TPR_REGION"/>
    <property type="match status" value="1"/>
</dbReference>
<accession>A0A5C1ADV7</accession>
<dbReference type="PROSITE" id="PS50005">
    <property type="entry name" value="TPR"/>
    <property type="match status" value="2"/>
</dbReference>
<dbReference type="PANTHER" id="PTHR47908">
    <property type="match status" value="1"/>
</dbReference>
<dbReference type="SUPFAM" id="SSF48452">
    <property type="entry name" value="TPR-like"/>
    <property type="match status" value="1"/>
</dbReference>
<dbReference type="RefSeq" id="WP_168218916.1">
    <property type="nucleotide sequence ID" value="NZ_CP042425.1"/>
</dbReference>
<dbReference type="SMART" id="SM00028">
    <property type="entry name" value="TPR"/>
    <property type="match status" value="3"/>
</dbReference>
<dbReference type="InterPro" id="IPR019734">
    <property type="entry name" value="TPR_rpt"/>
</dbReference>
<keyword evidence="1" id="KW-0802">TPR repeat</keyword>
<reference evidence="4" key="1">
    <citation type="submission" date="2019-08" db="EMBL/GenBank/DDBJ databases">
        <title>Limnoglobus roseus gen. nov., sp. nov., a novel freshwater planctomycete with a giant genome from the family Gemmataceae.</title>
        <authorList>
            <person name="Kulichevskaya I.S."/>
            <person name="Naumoff D.G."/>
            <person name="Miroshnikov K."/>
            <person name="Ivanova A."/>
            <person name="Philippov D.A."/>
            <person name="Hakobyan A."/>
            <person name="Rijpstra I.C."/>
            <person name="Sinninghe Damste J.S."/>
            <person name="Liesack W."/>
            <person name="Dedysh S.N."/>
        </authorList>
    </citation>
    <scope>NUCLEOTIDE SEQUENCE [LARGE SCALE GENOMIC DNA]</scope>
    <source>
        <strain evidence="4">PX52</strain>
    </source>
</reference>
<dbReference type="PANTHER" id="PTHR47908:SF2">
    <property type="entry name" value="TETRATRICOPEPTIDE REPEAT (TPR)-LIKE SUPERFAMILY PROTEIN"/>
    <property type="match status" value="1"/>
</dbReference>
<gene>
    <name evidence="3" type="ORF">PX52LOC_02163</name>
</gene>
<protein>
    <submittedName>
        <fullName evidence="3">Tetratricopeptide repeat protein</fullName>
    </submittedName>
</protein>
<name>A0A5C1ADV7_9BACT</name>
<dbReference type="AlphaFoldDB" id="A0A5C1ADV7"/>
<sequence>MRFALVLVLVAATHWPSFADENLSATELAKGRALAAKRENEKAIEAFTAAIKADPTAAETYDVRGDAYLKLGKFKEAIADFDKYLDAHPKQGPEHWRRGIALYYAERYKDGVKQFETHKTVNPQDVENAVWHYLCNVKVVGKEKAAAELIDVTRDGRVPMAEIQKLFAGKLKPEDVMAAAEKVDAKTEAGKEARFYGHLYVGLWYEAEGDNKKVIEHLTPAVEKYEISHYMWDVAKVHLAVAKARK</sequence>
<dbReference type="Pfam" id="PF13432">
    <property type="entry name" value="TPR_16"/>
    <property type="match status" value="1"/>
</dbReference>
<evidence type="ECO:0000256" key="2">
    <source>
        <dbReference type="SAM" id="SignalP"/>
    </source>
</evidence>